<dbReference type="InterPro" id="IPR050185">
    <property type="entry name" value="Ub_carboxyl-term_hydrolase"/>
</dbReference>
<dbReference type="GO" id="GO:0006508">
    <property type="term" value="P:proteolysis"/>
    <property type="evidence" value="ECO:0007669"/>
    <property type="project" value="UniProtKB-KW"/>
</dbReference>
<feature type="compositionally biased region" description="Acidic residues" evidence="8">
    <location>
        <begin position="1133"/>
        <end position="1148"/>
    </location>
</feature>
<feature type="region of interest" description="Disordered" evidence="8">
    <location>
        <begin position="1125"/>
        <end position="1184"/>
    </location>
</feature>
<evidence type="ECO:0000256" key="4">
    <source>
        <dbReference type="ARBA" id="ARBA00022670"/>
    </source>
</evidence>
<dbReference type="Pfam" id="PF00443">
    <property type="entry name" value="UCH"/>
    <property type="match status" value="1"/>
</dbReference>
<dbReference type="EC" id="3.4.19.12" evidence="3"/>
<feature type="compositionally biased region" description="Basic and acidic residues" evidence="8">
    <location>
        <begin position="442"/>
        <end position="455"/>
    </location>
</feature>
<dbReference type="RefSeq" id="XP_016211987.1">
    <property type="nucleotide sequence ID" value="XM_016360275.1"/>
</dbReference>
<evidence type="ECO:0000256" key="1">
    <source>
        <dbReference type="ARBA" id="ARBA00000707"/>
    </source>
</evidence>
<feature type="region of interest" description="Disordered" evidence="8">
    <location>
        <begin position="716"/>
        <end position="751"/>
    </location>
</feature>
<comment type="catalytic activity">
    <reaction evidence="1">
        <text>Thiol-dependent hydrolysis of ester, thioester, amide, peptide and isopeptide bonds formed by the C-terminal Gly of ubiquitin (a 76-residue protein attached to proteins as an intracellular targeting signal).</text>
        <dbReference type="EC" id="3.4.19.12"/>
    </reaction>
</comment>
<feature type="compositionally biased region" description="Basic and acidic residues" evidence="8">
    <location>
        <begin position="317"/>
        <end position="326"/>
    </location>
</feature>
<gene>
    <name evidence="11" type="ORF">PV09_06609</name>
</gene>
<feature type="compositionally biased region" description="Low complexity" evidence="8">
    <location>
        <begin position="718"/>
        <end position="736"/>
    </location>
</feature>
<dbReference type="EMBL" id="KN847551">
    <property type="protein sequence ID" value="KIW02118.1"/>
    <property type="molecule type" value="Genomic_DNA"/>
</dbReference>
<comment type="similarity">
    <text evidence="2">Belongs to the peptidase C19 family.</text>
</comment>
<dbReference type="InterPro" id="IPR035927">
    <property type="entry name" value="DUSP-like_sf"/>
</dbReference>
<dbReference type="PROSITE" id="PS00973">
    <property type="entry name" value="USP_2"/>
    <property type="match status" value="1"/>
</dbReference>
<dbReference type="PROSITE" id="PS00972">
    <property type="entry name" value="USP_1"/>
    <property type="match status" value="1"/>
</dbReference>
<feature type="region of interest" description="Disordered" evidence="8">
    <location>
        <begin position="264"/>
        <end position="399"/>
    </location>
</feature>
<dbReference type="GO" id="GO:0016579">
    <property type="term" value="P:protein deubiquitination"/>
    <property type="evidence" value="ECO:0007669"/>
    <property type="project" value="InterPro"/>
</dbReference>
<dbReference type="OrthoDB" id="952271at2759"/>
<evidence type="ECO:0000259" key="10">
    <source>
        <dbReference type="PROSITE" id="PS51283"/>
    </source>
</evidence>
<dbReference type="Proteomes" id="UP000053259">
    <property type="component" value="Unassembled WGS sequence"/>
</dbReference>
<feature type="region of interest" description="Disordered" evidence="8">
    <location>
        <begin position="1231"/>
        <end position="1310"/>
    </location>
</feature>
<name>A0A0D2A5W3_9PEZI</name>
<dbReference type="VEuPathDB" id="FungiDB:PV09_06609"/>
<dbReference type="CDD" id="cd02674">
    <property type="entry name" value="Peptidase_C19R"/>
    <property type="match status" value="1"/>
</dbReference>
<protein>
    <recommendedName>
        <fullName evidence="3">ubiquitinyl hydrolase 1</fullName>
        <ecNumber evidence="3">3.4.19.12</ecNumber>
    </recommendedName>
</protein>
<dbReference type="SUPFAM" id="SSF143791">
    <property type="entry name" value="DUSP-like"/>
    <property type="match status" value="1"/>
</dbReference>
<dbReference type="STRING" id="253628.A0A0D2A5W3"/>
<feature type="compositionally biased region" description="Low complexity" evidence="8">
    <location>
        <begin position="371"/>
        <end position="382"/>
    </location>
</feature>
<keyword evidence="12" id="KW-1185">Reference proteome</keyword>
<accession>A0A0D2A5W3</accession>
<feature type="compositionally biased region" description="Acidic residues" evidence="8">
    <location>
        <begin position="1630"/>
        <end position="1648"/>
    </location>
</feature>
<dbReference type="InterPro" id="IPR028889">
    <property type="entry name" value="USP"/>
</dbReference>
<dbReference type="PANTHER" id="PTHR21646">
    <property type="entry name" value="UBIQUITIN CARBOXYL-TERMINAL HYDROLASE"/>
    <property type="match status" value="1"/>
</dbReference>
<dbReference type="InParanoid" id="A0A0D2A5W3"/>
<dbReference type="InterPro" id="IPR038765">
    <property type="entry name" value="Papain-like_cys_pep_sf"/>
</dbReference>
<feature type="region of interest" description="Disordered" evidence="8">
    <location>
        <begin position="442"/>
        <end position="471"/>
    </location>
</feature>
<dbReference type="SUPFAM" id="SSF54001">
    <property type="entry name" value="Cysteine proteinases"/>
    <property type="match status" value="1"/>
</dbReference>
<evidence type="ECO:0000256" key="3">
    <source>
        <dbReference type="ARBA" id="ARBA00012759"/>
    </source>
</evidence>
<dbReference type="Gene3D" id="3.90.70.10">
    <property type="entry name" value="Cysteine proteinases"/>
    <property type="match status" value="2"/>
</dbReference>
<dbReference type="GeneID" id="27314582"/>
<sequence>MTKGRPISDALLCKSEGELAVLNDQLLGSAASSPIPKYGKPSISDIEPGSNRSGTNTGASLATPEFFGCTVITINDLSSPLLPLVLRVPALQFCTCLLSGLFTAFSLPNQALVPHRRLPYQRPSGTLWFGSVLKTASKKRKLTPTARLDTVPTAYNAPDTAYNAPDTPSRQRLANERPQTRQPQLPPPPHRLSSPRAPQSPVAVASDASRLPLDQPFAETAASPGRAAPTAQLSRSSGLISSAATTSVDSPSEAYAGLTLDSAETPLDTTGMNQGQEDPLALANSDDEQLNRADTAASPSDTEREIRSTSPAKRRASAMDDDHTMDMEQPASMQPRDVNSSDDSSNRPPTPSSSKGSSKQHTREASVDMLATTNGNSAATSTDPSSISETPGDQEMGDAAEVPSIDDQVMTIMQEMAGQPEDGDVGYLVAVAWINRVLARSSQKDDHGPYDKETLEGDVGPIDNSSILPSHLPEDLVDDRGEKYIQIKRGLSVNTELEIFTEKAFKLALKWYGLAPGQVPIKRYAHATNTDPDALDKNVQYELYPPIFTLRKLHAERSSFDKHIAEDSKHKAPRIVASRSCQFQKFLRRAKESTGIPMETKVKVWRVLSPETVASDAKTTNGNTLLSPPESREASPSGQSSTSVPLLIKSDVFKAMPEAVEREMIDMKDETNNEKYNGRAQLGTLGLAADQILILEEQSTSGSFLSDTAKKATKAAKKGGLLSNPSSGRSSPSLGPITRGRNRASGRTQGSVGLTNLGNTCYMNSALQCIRATEELTCFFLSKAWKKELNKSNPLGHEGKMAMTYAALLDSIYETTSSSFTPSDFKRMLSKCGPQFSGYGQQDSQEFMSFLVDALHEDMNRIVKKPYIENPDSDDSRVHDEEYIKELGNIFRENYRKRNDSVIHDLFNGFYKNTMVCPVCDKVSVTFDPYLLLTLQLPLEHSWQHTVYLLPLRGDPVKVEIDMDKHSTIGQLKQYVAAKVPGLDAKRLMMAEVFSKKFYRTVEDKQTIAEANIQPRDEMILYELDEVPTNFPPPKKKKYKTMLSFGHDTDEEAEIPGDDSPLADVMMVPVFQRSPASSYSSTMNLANTPFFITVNRDEAKNYVEIYRKVLARIASLTTRDFLHEYATESASSPEDEEQERISEEDAEPDVQARSVESEDGTVEVSVSKSQSNGDKKAAVSPTSARAVLEPGVPIPDALLNLFSLKIMEKQTEMVPTGFHAVQDNRKFKTLLSRLPKASRRPSVQAETPTSSESSDADEALTSVQASMADCSASEDDGSIGQKPKKLKMYGKKNRTNQPSAASTDEESSVDFEVTPEEPILHLGECLIVDWSLENFDALFQGRDEDDMRGRETIGKHTRVLEDKELSDKRRRRTERKKHGISLDECFQVTSRGEILTEDNAWYCNRCKELRQAEKTLEIWTAPDILVIHLKRFSAARQFRDKIDILVDFPTEGLNLNDKVGLQEGLDLTYDLFAVDNHYGGLGGGHYTAYAKNFVDEQWYEYNDSSVSKRPASSVVTSAAYLLFYRRRTSGPNKYLGPPGLRQLVSSFRNPEEEGATDSAAEDGDSQSRAASPSGQGKGHRLGGEISFHNGSSIASAGQGAGHLHRRGGDGSAAGQGALVKSGALAGLDGYEGDDDEGYGGGMDEDPDDALPAAGAFIGPQRPPSYQEASPFSAYQPWSFPNLSETNQAGCESDLAEADIDSNVPMGDGDEERMKLIEDFGDDLGTSAHNNSPIMASTEMDFIGEHMEGVQHFEDAEDPEPVDIHVDSSPPSTTHEKKE</sequence>
<dbReference type="Pfam" id="PF06337">
    <property type="entry name" value="DUSP"/>
    <property type="match status" value="1"/>
</dbReference>
<feature type="domain" description="USP" evidence="9">
    <location>
        <begin position="752"/>
        <end position="1527"/>
    </location>
</feature>
<dbReference type="PROSITE" id="PS51283">
    <property type="entry name" value="DUSP"/>
    <property type="match status" value="1"/>
</dbReference>
<feature type="compositionally biased region" description="Polar residues" evidence="8">
    <location>
        <begin position="267"/>
        <end position="276"/>
    </location>
</feature>
<dbReference type="PROSITE" id="PS50235">
    <property type="entry name" value="USP_3"/>
    <property type="match status" value="1"/>
</dbReference>
<feature type="compositionally biased region" description="Basic residues" evidence="8">
    <location>
        <begin position="1282"/>
        <end position="1294"/>
    </location>
</feature>
<proteinExistence type="inferred from homology"/>
<feature type="region of interest" description="Disordered" evidence="8">
    <location>
        <begin position="1751"/>
        <end position="1778"/>
    </location>
</feature>
<evidence type="ECO:0000256" key="5">
    <source>
        <dbReference type="ARBA" id="ARBA00022786"/>
    </source>
</evidence>
<keyword evidence="7" id="KW-0788">Thiol protease</keyword>
<dbReference type="Gene3D" id="3.30.2230.10">
    <property type="entry name" value="DUSP-like"/>
    <property type="match status" value="1"/>
</dbReference>
<feature type="compositionally biased region" description="Polar residues" evidence="8">
    <location>
        <begin position="634"/>
        <end position="643"/>
    </location>
</feature>
<evidence type="ECO:0000313" key="11">
    <source>
        <dbReference type="EMBL" id="KIW02118.1"/>
    </source>
</evidence>
<feature type="domain" description="DUSP" evidence="10">
    <location>
        <begin position="403"/>
        <end position="526"/>
    </location>
</feature>
<feature type="region of interest" description="Disordered" evidence="8">
    <location>
        <begin position="616"/>
        <end position="643"/>
    </location>
</feature>
<evidence type="ECO:0000313" key="12">
    <source>
        <dbReference type="Proteomes" id="UP000053259"/>
    </source>
</evidence>
<evidence type="ECO:0000256" key="6">
    <source>
        <dbReference type="ARBA" id="ARBA00022801"/>
    </source>
</evidence>
<keyword evidence="5" id="KW-0833">Ubl conjugation pathway</keyword>
<dbReference type="HOGENOM" id="CLU_001060_9_2_1"/>
<dbReference type="PANTHER" id="PTHR21646:SF24">
    <property type="entry name" value="UBIQUITIN CARBOXYL-TERMINAL HYDROLASE"/>
    <property type="match status" value="1"/>
</dbReference>
<dbReference type="InterPro" id="IPR006615">
    <property type="entry name" value="Pept_C19_DUSP"/>
</dbReference>
<keyword evidence="6" id="KW-0378">Hydrolase</keyword>
<dbReference type="GO" id="GO:0004843">
    <property type="term" value="F:cysteine-type deubiquitinase activity"/>
    <property type="evidence" value="ECO:0007669"/>
    <property type="project" value="UniProtKB-EC"/>
</dbReference>
<organism evidence="11 12">
    <name type="scientific">Verruconis gallopava</name>
    <dbReference type="NCBI Taxonomy" id="253628"/>
    <lineage>
        <taxon>Eukaryota</taxon>
        <taxon>Fungi</taxon>
        <taxon>Dikarya</taxon>
        <taxon>Ascomycota</taxon>
        <taxon>Pezizomycotina</taxon>
        <taxon>Dothideomycetes</taxon>
        <taxon>Pleosporomycetidae</taxon>
        <taxon>Venturiales</taxon>
        <taxon>Sympoventuriaceae</taxon>
        <taxon>Verruconis</taxon>
    </lineage>
</organism>
<evidence type="ECO:0000259" key="9">
    <source>
        <dbReference type="PROSITE" id="PS50235"/>
    </source>
</evidence>
<evidence type="ECO:0000256" key="2">
    <source>
        <dbReference type="ARBA" id="ARBA00009085"/>
    </source>
</evidence>
<feature type="compositionally biased region" description="Acidic residues" evidence="8">
    <location>
        <begin position="1552"/>
        <end position="1564"/>
    </location>
</feature>
<keyword evidence="4" id="KW-0645">Protease</keyword>
<feature type="region of interest" description="Disordered" evidence="8">
    <location>
        <begin position="1549"/>
        <end position="1651"/>
    </location>
</feature>
<feature type="compositionally biased region" description="Polar residues" evidence="8">
    <location>
        <begin position="1244"/>
        <end position="1253"/>
    </location>
</feature>
<dbReference type="InterPro" id="IPR001394">
    <property type="entry name" value="Peptidase_C19_UCH"/>
</dbReference>
<feature type="region of interest" description="Disordered" evidence="8">
    <location>
        <begin position="139"/>
        <end position="207"/>
    </location>
</feature>
<dbReference type="InterPro" id="IPR018200">
    <property type="entry name" value="USP_CS"/>
</dbReference>
<evidence type="ECO:0000256" key="8">
    <source>
        <dbReference type="SAM" id="MobiDB-lite"/>
    </source>
</evidence>
<reference evidence="11 12" key="1">
    <citation type="submission" date="2015-01" db="EMBL/GenBank/DDBJ databases">
        <title>The Genome Sequence of Ochroconis gallopava CBS43764.</title>
        <authorList>
            <consortium name="The Broad Institute Genomics Platform"/>
            <person name="Cuomo C."/>
            <person name="de Hoog S."/>
            <person name="Gorbushina A."/>
            <person name="Stielow B."/>
            <person name="Teixiera M."/>
            <person name="Abouelleil A."/>
            <person name="Chapman S.B."/>
            <person name="Priest M."/>
            <person name="Young S.K."/>
            <person name="Wortman J."/>
            <person name="Nusbaum C."/>
            <person name="Birren B."/>
        </authorList>
    </citation>
    <scope>NUCLEOTIDE SEQUENCE [LARGE SCALE GENOMIC DNA]</scope>
    <source>
        <strain evidence="11 12">CBS 43764</strain>
    </source>
</reference>
<evidence type="ECO:0000256" key="7">
    <source>
        <dbReference type="ARBA" id="ARBA00022807"/>
    </source>
</evidence>
<feature type="compositionally biased region" description="Polar residues" evidence="8">
    <location>
        <begin position="617"/>
        <end position="626"/>
    </location>
</feature>
<feature type="compositionally biased region" description="Low complexity" evidence="8">
    <location>
        <begin position="335"/>
        <end position="359"/>
    </location>
</feature>